<keyword evidence="6" id="KW-1185">Reference proteome</keyword>
<evidence type="ECO:0000313" key="6">
    <source>
        <dbReference type="Proteomes" id="UP000019184"/>
    </source>
</evidence>
<sequence>MKSTSGLSLLLPLPLLFAGPAWAACPVFPADNVWNTPVTQLPVDARSNAYVASIGATTGLHPDFGSGTWDGGPMGIPYNTVSSNPPKVPVAFDYADESDPGPYPIPASPVLEYGSDHHLLIMNQDDCTLYETWDTRQQSGAWKAGSGAMFNLRSNALRPSGWTSADAAGLPVLPGLARCEDLETGAIHHALRFTAQRTQRKFVWPARHYASSITDPNVPPMGQRFRLKAGFNSSGYSPQTQIILTALKTYGMFLADNGSNWYLSGAPGACWNDEALVSELRTVKGSAFEAVDESSLMVSADSGQVKTTTPALVTLIVSRLGDGSGTVTSLPAGMDCGATCEAHFYPNALVTLTATPTAGSTFYGWGGGCNGMTSPITLTLTGDSVCSATFGATPTSQLADLATGLTQPSSSVGKNQKFNYTVTVKNQGPAPAATIYLTVTLPTRFTLVSTPTGCTYANATVKCPLNTLASGQVKTVTLPVKPTLKGRFSATARTTSTTSDPNVNNNTATLTTAVY</sequence>
<keyword evidence="2" id="KW-0732">Signal</keyword>
<protein>
    <recommendedName>
        <fullName evidence="7">DUF11 domain-containing protein</fullName>
    </recommendedName>
</protein>
<evidence type="ECO:0000259" key="3">
    <source>
        <dbReference type="Pfam" id="PF01345"/>
    </source>
</evidence>
<dbReference type="Proteomes" id="UP000019184">
    <property type="component" value="Unassembled WGS sequence"/>
</dbReference>
<dbReference type="NCBIfam" id="TIGR01451">
    <property type="entry name" value="B_ant_repeat"/>
    <property type="match status" value="1"/>
</dbReference>
<accession>A0A7U7J4U6</accession>
<evidence type="ECO:0000256" key="2">
    <source>
        <dbReference type="SAM" id="SignalP"/>
    </source>
</evidence>
<dbReference type="Pfam" id="PF01345">
    <property type="entry name" value="DUF11"/>
    <property type="match status" value="1"/>
</dbReference>
<evidence type="ECO:0000313" key="5">
    <source>
        <dbReference type="EMBL" id="CDH45591.1"/>
    </source>
</evidence>
<gene>
    <name evidence="5" type="ORF">BN874_2660004</name>
</gene>
<dbReference type="Gene3D" id="2.60.40.10">
    <property type="entry name" value="Immunoglobulins"/>
    <property type="match status" value="1"/>
</dbReference>
<dbReference type="EMBL" id="CBTK010000186">
    <property type="protein sequence ID" value="CDH45591.1"/>
    <property type="molecule type" value="Genomic_DNA"/>
</dbReference>
<feature type="signal peptide" evidence="2">
    <location>
        <begin position="1"/>
        <end position="23"/>
    </location>
</feature>
<name>A0A7U7J4U6_9GAMM</name>
<dbReference type="InterPro" id="IPR013783">
    <property type="entry name" value="Ig-like_fold"/>
</dbReference>
<feature type="region of interest" description="Disordered" evidence="1">
    <location>
        <begin position="494"/>
        <end position="515"/>
    </location>
</feature>
<dbReference type="Pfam" id="PF18998">
    <property type="entry name" value="Flg_new_2"/>
    <property type="match status" value="1"/>
</dbReference>
<comment type="caution">
    <text evidence="5">The sequence shown here is derived from an EMBL/GenBank/DDBJ whole genome shotgun (WGS) entry which is preliminary data.</text>
</comment>
<feature type="domain" description="DUF11" evidence="3">
    <location>
        <begin position="400"/>
        <end position="511"/>
    </location>
</feature>
<dbReference type="InterPro" id="IPR047589">
    <property type="entry name" value="DUF11_rpt"/>
</dbReference>
<evidence type="ECO:0008006" key="7">
    <source>
        <dbReference type="Google" id="ProtNLM"/>
    </source>
</evidence>
<dbReference type="InterPro" id="IPR001434">
    <property type="entry name" value="OmcB-like_DUF11"/>
</dbReference>
<proteinExistence type="predicted"/>
<feature type="chain" id="PRO_5030684535" description="DUF11 domain-containing protein" evidence="2">
    <location>
        <begin position="24"/>
        <end position="515"/>
    </location>
</feature>
<feature type="domain" description="Bacterial repeat" evidence="4">
    <location>
        <begin position="338"/>
        <end position="392"/>
    </location>
</feature>
<dbReference type="OrthoDB" id="8771597at2"/>
<evidence type="ECO:0000259" key="4">
    <source>
        <dbReference type="Pfam" id="PF18998"/>
    </source>
</evidence>
<dbReference type="PROSITE" id="PS51257">
    <property type="entry name" value="PROKAR_LIPOPROTEIN"/>
    <property type="match status" value="1"/>
</dbReference>
<reference evidence="5 6" key="1">
    <citation type="journal article" date="2014" name="ISME J.">
        <title>Candidatus Competibacter-lineage genomes retrieved from metagenomes reveal functional metabolic diversity.</title>
        <authorList>
            <person name="McIlroy S.J."/>
            <person name="Albertsen M."/>
            <person name="Andresen E.K."/>
            <person name="Saunders A.M."/>
            <person name="Kristiansen R."/>
            <person name="Stokholm-Bjerregaard M."/>
            <person name="Nielsen K.L."/>
            <person name="Nielsen P.H."/>
        </authorList>
    </citation>
    <scope>NUCLEOTIDE SEQUENCE [LARGE SCALE GENOMIC DNA]</scope>
    <source>
        <strain evidence="5 6">Run_B_J11</strain>
    </source>
</reference>
<evidence type="ECO:0000256" key="1">
    <source>
        <dbReference type="SAM" id="MobiDB-lite"/>
    </source>
</evidence>
<dbReference type="AlphaFoldDB" id="A0A7U7J4U6"/>
<dbReference type="InterPro" id="IPR044060">
    <property type="entry name" value="Bacterial_rp_domain"/>
</dbReference>
<organism evidence="5 6">
    <name type="scientific">Candidatus Contendobacter odensis Run_B_J11</name>
    <dbReference type="NCBI Taxonomy" id="1400861"/>
    <lineage>
        <taxon>Bacteria</taxon>
        <taxon>Pseudomonadati</taxon>
        <taxon>Pseudomonadota</taxon>
        <taxon>Gammaproteobacteria</taxon>
        <taxon>Candidatus Competibacteraceae</taxon>
        <taxon>Candidatus Contendibacter</taxon>
    </lineage>
</organism>